<name>A0A3R7JMX0_CLOSI</name>
<dbReference type="InParanoid" id="A0A3R7JMX0"/>
<comment type="caution">
    <text evidence="1">The sequence shown here is derived from an EMBL/GenBank/DDBJ whole genome shotgun (WGS) entry which is preliminary data.</text>
</comment>
<dbReference type="Proteomes" id="UP000286415">
    <property type="component" value="Unassembled WGS sequence"/>
</dbReference>
<gene>
    <name evidence="1" type="ORF">CSKR_102628</name>
</gene>
<dbReference type="InterPro" id="IPR043128">
    <property type="entry name" value="Rev_trsase/Diguanyl_cyclase"/>
</dbReference>
<dbReference type="Gene3D" id="3.30.70.270">
    <property type="match status" value="1"/>
</dbReference>
<protein>
    <submittedName>
        <fullName evidence="1">Uncharacterized protein</fullName>
    </submittedName>
</protein>
<accession>A0A3R7JMX0</accession>
<evidence type="ECO:0000313" key="2">
    <source>
        <dbReference type="Proteomes" id="UP000286415"/>
    </source>
</evidence>
<reference evidence="1 2" key="2">
    <citation type="journal article" date="2021" name="Genomics">
        <title>High-quality reference genome for Clonorchis sinensis.</title>
        <authorList>
            <person name="Young N.D."/>
            <person name="Stroehlein A.J."/>
            <person name="Kinkar L."/>
            <person name="Wang T."/>
            <person name="Sohn W.M."/>
            <person name="Chang B.C.H."/>
            <person name="Kaur P."/>
            <person name="Weisz D."/>
            <person name="Dudchenko O."/>
            <person name="Aiden E.L."/>
            <person name="Korhonen P.K."/>
            <person name="Gasser R.B."/>
        </authorList>
    </citation>
    <scope>NUCLEOTIDE SEQUENCE [LARGE SCALE GENOMIC DNA]</scope>
    <source>
        <strain evidence="1">Cs-k2</strain>
    </source>
</reference>
<keyword evidence="2" id="KW-1185">Reference proteome</keyword>
<dbReference type="AlphaFoldDB" id="A0A3R7JMX0"/>
<evidence type="ECO:0000313" key="1">
    <source>
        <dbReference type="EMBL" id="KAG5451198.1"/>
    </source>
</evidence>
<proteinExistence type="predicted"/>
<reference evidence="1 2" key="1">
    <citation type="journal article" date="2018" name="Biotechnol. Adv.">
        <title>Improved genomic resources and new bioinformatic workflow for the carcinogenic parasite Clonorchis sinensis: Biotechnological implications.</title>
        <authorList>
            <person name="Wang D."/>
            <person name="Korhonen P.K."/>
            <person name="Gasser R.B."/>
            <person name="Young N.D."/>
        </authorList>
    </citation>
    <scope>NUCLEOTIDE SEQUENCE [LARGE SCALE GENOMIC DNA]</scope>
    <source>
        <strain evidence="1">Cs-k2</strain>
    </source>
</reference>
<organism evidence="1 2">
    <name type="scientific">Clonorchis sinensis</name>
    <name type="common">Chinese liver fluke</name>
    <dbReference type="NCBI Taxonomy" id="79923"/>
    <lineage>
        <taxon>Eukaryota</taxon>
        <taxon>Metazoa</taxon>
        <taxon>Spiralia</taxon>
        <taxon>Lophotrochozoa</taxon>
        <taxon>Platyhelminthes</taxon>
        <taxon>Trematoda</taxon>
        <taxon>Digenea</taxon>
        <taxon>Opisthorchiida</taxon>
        <taxon>Opisthorchiata</taxon>
        <taxon>Opisthorchiidae</taxon>
        <taxon>Clonorchis</taxon>
    </lineage>
</organism>
<dbReference type="EMBL" id="NIRI02000042">
    <property type="protein sequence ID" value="KAG5451198.1"/>
    <property type="molecule type" value="Genomic_DNA"/>
</dbReference>
<sequence>MPFSLPEARFTFKRLMLRLTEKMLQNVAVYGDDNAVHSNSEPEHAVLEGAWRALRERLFHTATTRNEKTICLMEVGALSLEILLCPRRVFAGSRGKYMSAKPYSNRAYIQTIEQESKTLICIPFTKLNVHLLLECFLLNFSGYSLTVTQIQANATMRLRQFRNRSHFSRDAMQIYKKTYYSHASSVVSTVTPLDGGAGEVG</sequence>